<evidence type="ECO:0000313" key="1">
    <source>
        <dbReference type="EMBL" id="OGK05804.1"/>
    </source>
</evidence>
<sequence length="114" mass="13386">MRNIVFYTTSSGNSPVQEFLDDLSDKQAEKVLWVLKIIKEMERVPASYFKKLVNTDGIWEVRVTISGDIFRILGFLLEHSIVLLTNGFQKKSQETPRSEIELAENRRKEYLHRR</sequence>
<gene>
    <name evidence="1" type="ORF">A2519_01815</name>
</gene>
<dbReference type="EMBL" id="MFYX01000047">
    <property type="protein sequence ID" value="OGK05804.1"/>
    <property type="molecule type" value="Genomic_DNA"/>
</dbReference>
<dbReference type="InterPro" id="IPR009241">
    <property type="entry name" value="HigB-like"/>
</dbReference>
<reference evidence="1 2" key="1">
    <citation type="journal article" date="2016" name="Nat. Commun.">
        <title>Thousands of microbial genomes shed light on interconnected biogeochemical processes in an aquifer system.</title>
        <authorList>
            <person name="Anantharaman K."/>
            <person name="Brown C.T."/>
            <person name="Hug L.A."/>
            <person name="Sharon I."/>
            <person name="Castelle C.J."/>
            <person name="Probst A.J."/>
            <person name="Thomas B.C."/>
            <person name="Singh A."/>
            <person name="Wilkins M.J."/>
            <person name="Karaoz U."/>
            <person name="Brodie E.L."/>
            <person name="Williams K.H."/>
            <person name="Hubbard S.S."/>
            <person name="Banfield J.F."/>
        </authorList>
    </citation>
    <scope>NUCLEOTIDE SEQUENCE [LARGE SCALE GENOMIC DNA]</scope>
</reference>
<evidence type="ECO:0008006" key="3">
    <source>
        <dbReference type="Google" id="ProtNLM"/>
    </source>
</evidence>
<name>A0A1F7FGI2_UNCRA</name>
<proteinExistence type="predicted"/>
<dbReference type="Proteomes" id="UP000179243">
    <property type="component" value="Unassembled WGS sequence"/>
</dbReference>
<accession>A0A1F7FGI2</accession>
<evidence type="ECO:0000313" key="2">
    <source>
        <dbReference type="Proteomes" id="UP000179243"/>
    </source>
</evidence>
<protein>
    <recommendedName>
        <fullName evidence="3">Addiction module toxin RelE</fullName>
    </recommendedName>
</protein>
<organism evidence="1 2">
    <name type="scientific">Candidatus Raymondbacteria bacterium RIFOXYD12_FULL_49_13</name>
    <dbReference type="NCBI Taxonomy" id="1817890"/>
    <lineage>
        <taxon>Bacteria</taxon>
        <taxon>Raymondiibacteriota</taxon>
    </lineage>
</organism>
<comment type="caution">
    <text evidence="1">The sequence shown here is derived from an EMBL/GenBank/DDBJ whole genome shotgun (WGS) entry which is preliminary data.</text>
</comment>
<dbReference type="Pfam" id="PF05973">
    <property type="entry name" value="Gp49"/>
    <property type="match status" value="1"/>
</dbReference>
<dbReference type="AlphaFoldDB" id="A0A1F7FGI2"/>